<organism evidence="1 2">
    <name type="scientific">Dermacentor silvarum</name>
    <name type="common">Tick</name>
    <dbReference type="NCBI Taxonomy" id="543639"/>
    <lineage>
        <taxon>Eukaryota</taxon>
        <taxon>Metazoa</taxon>
        <taxon>Ecdysozoa</taxon>
        <taxon>Arthropoda</taxon>
        <taxon>Chelicerata</taxon>
        <taxon>Arachnida</taxon>
        <taxon>Acari</taxon>
        <taxon>Parasitiformes</taxon>
        <taxon>Ixodida</taxon>
        <taxon>Ixodoidea</taxon>
        <taxon>Ixodidae</taxon>
        <taxon>Rhipicephalinae</taxon>
        <taxon>Dermacentor</taxon>
    </lineage>
</organism>
<gene>
    <name evidence="1" type="ORF">HPB49_005870</name>
</gene>
<evidence type="ECO:0000313" key="1">
    <source>
        <dbReference type="EMBL" id="KAH7978554.1"/>
    </source>
</evidence>
<evidence type="ECO:0000313" key="2">
    <source>
        <dbReference type="Proteomes" id="UP000821865"/>
    </source>
</evidence>
<sequence>MLHRIQGMLSMQKSPLSTGLTQGLAGPRGRIGPTPTLKRPTPFGSAASRMRYGEEEYLEEFLLKECHADDDYVYPGLEASDDGASRVQTSGAMSETRHGIPKPSLTQTAQNHYAPHEREHKSQTAASNSTGKQKTTAAKGRPQSKPKQRKRKGAPSDADVSYASDSSYVVSRGLLPWAKRREAFYYDYIRPWVEEQLWSDSDSDDKYISNASISSIIPPVGLLQSYRLKNRLIAAGGSSSSIDSEDDDMPVSPGEDLLSRGEAKFALDTLSYSTTTAAEAISMLVNFASSRRLPYAALTELVTTVNKLFAPAVAVLPSGKALVKALSEMPEVSLCIQATS</sequence>
<accession>A0ACB8DWS2</accession>
<dbReference type="EMBL" id="CM023470">
    <property type="protein sequence ID" value="KAH7978554.1"/>
    <property type="molecule type" value="Genomic_DNA"/>
</dbReference>
<dbReference type="Proteomes" id="UP000821865">
    <property type="component" value="Chromosome 1"/>
</dbReference>
<name>A0ACB8DWS2_DERSI</name>
<keyword evidence="2" id="KW-1185">Reference proteome</keyword>
<comment type="caution">
    <text evidence="1">The sequence shown here is derived from an EMBL/GenBank/DDBJ whole genome shotgun (WGS) entry which is preliminary data.</text>
</comment>
<proteinExistence type="predicted"/>
<protein>
    <submittedName>
        <fullName evidence="1">Uncharacterized protein</fullName>
    </submittedName>
</protein>
<reference evidence="1" key="1">
    <citation type="submission" date="2020-05" db="EMBL/GenBank/DDBJ databases">
        <title>Large-scale comparative analyses of tick genomes elucidate their genetic diversity and vector capacities.</title>
        <authorList>
            <person name="Jia N."/>
            <person name="Wang J."/>
            <person name="Shi W."/>
            <person name="Du L."/>
            <person name="Sun Y."/>
            <person name="Zhan W."/>
            <person name="Jiang J."/>
            <person name="Wang Q."/>
            <person name="Zhang B."/>
            <person name="Ji P."/>
            <person name="Sakyi L.B."/>
            <person name="Cui X."/>
            <person name="Yuan T."/>
            <person name="Jiang B."/>
            <person name="Yang W."/>
            <person name="Lam T.T.-Y."/>
            <person name="Chang Q."/>
            <person name="Ding S."/>
            <person name="Wang X."/>
            <person name="Zhu J."/>
            <person name="Ruan X."/>
            <person name="Zhao L."/>
            <person name="Wei J."/>
            <person name="Que T."/>
            <person name="Du C."/>
            <person name="Cheng J."/>
            <person name="Dai P."/>
            <person name="Han X."/>
            <person name="Huang E."/>
            <person name="Gao Y."/>
            <person name="Liu J."/>
            <person name="Shao H."/>
            <person name="Ye R."/>
            <person name="Li L."/>
            <person name="Wei W."/>
            <person name="Wang X."/>
            <person name="Wang C."/>
            <person name="Yang T."/>
            <person name="Huo Q."/>
            <person name="Li W."/>
            <person name="Guo W."/>
            <person name="Chen H."/>
            <person name="Zhou L."/>
            <person name="Ni X."/>
            <person name="Tian J."/>
            <person name="Zhou Y."/>
            <person name="Sheng Y."/>
            <person name="Liu T."/>
            <person name="Pan Y."/>
            <person name="Xia L."/>
            <person name="Li J."/>
            <person name="Zhao F."/>
            <person name="Cao W."/>
        </authorList>
    </citation>
    <scope>NUCLEOTIDE SEQUENCE</scope>
    <source>
        <strain evidence="1">Dsil-2018</strain>
    </source>
</reference>